<dbReference type="InterPro" id="IPR012337">
    <property type="entry name" value="RNaseH-like_sf"/>
</dbReference>
<dbReference type="Pfam" id="PF13276">
    <property type="entry name" value="HTH_21"/>
    <property type="match status" value="1"/>
</dbReference>
<dbReference type="EMBL" id="CADCTX010000789">
    <property type="protein sequence ID" value="CAA9350273.1"/>
    <property type="molecule type" value="Genomic_DNA"/>
</dbReference>
<dbReference type="InterPro" id="IPR025948">
    <property type="entry name" value="HTH-like_dom"/>
</dbReference>
<dbReference type="InterPro" id="IPR048020">
    <property type="entry name" value="Transpos_IS3"/>
</dbReference>
<dbReference type="AlphaFoldDB" id="A0A6J4M575"/>
<dbReference type="PANTHER" id="PTHR46889">
    <property type="entry name" value="TRANSPOSASE INSF FOR INSERTION SEQUENCE IS3B-RELATED"/>
    <property type="match status" value="1"/>
</dbReference>
<evidence type="ECO:0000259" key="2">
    <source>
        <dbReference type="PROSITE" id="PS50994"/>
    </source>
</evidence>
<evidence type="ECO:0000313" key="3">
    <source>
        <dbReference type="EMBL" id="CAA9350273.1"/>
    </source>
</evidence>
<feature type="compositionally biased region" description="Basic residues" evidence="1">
    <location>
        <begin position="91"/>
        <end position="101"/>
    </location>
</feature>
<accession>A0A6J4M575</accession>
<gene>
    <name evidence="3" type="ORF">AVDCRST_MAG40-2862</name>
</gene>
<dbReference type="SUPFAM" id="SSF53098">
    <property type="entry name" value="Ribonuclease H-like"/>
    <property type="match status" value="1"/>
</dbReference>
<dbReference type="GO" id="GO:0003676">
    <property type="term" value="F:nucleic acid binding"/>
    <property type="evidence" value="ECO:0007669"/>
    <property type="project" value="InterPro"/>
</dbReference>
<evidence type="ECO:0000256" key="1">
    <source>
        <dbReference type="SAM" id="MobiDB-lite"/>
    </source>
</evidence>
<dbReference type="InterPro" id="IPR001584">
    <property type="entry name" value="Integrase_cat-core"/>
</dbReference>
<proteinExistence type="predicted"/>
<sequence>MSANQAAFSVAAMCRALGVSESGYHAWAKRAPSPRAQRDGELAALIRASHTDSDATYGAPRVHEALAEAGHRVGRKRVARLMRAAGLVGVSRRKGPPRPRRTTPERPQAPDLVRRDFTADAPDQLWVADITYIPTYAGFLYLAVVLDAFSRRVVGWAMSSSLHTAVVLDALQMAAAQRRPAGVVHHSDQGSQYGALAFGERCKALGVRPSMGSRGDAYDNAMAESFFATLECELLARRRFATHAEARVAIFRYVEGWYNPHRRHSALGQRSPLAFERAYAARLLSPQIPTLTAA</sequence>
<dbReference type="PANTHER" id="PTHR46889:SF4">
    <property type="entry name" value="TRANSPOSASE INSO FOR INSERTION SEQUENCE ELEMENT IS911B-RELATED"/>
    <property type="match status" value="1"/>
</dbReference>
<dbReference type="InterPro" id="IPR050900">
    <property type="entry name" value="Transposase_IS3/IS150/IS904"/>
</dbReference>
<dbReference type="Pfam" id="PF13333">
    <property type="entry name" value="rve_2"/>
    <property type="match status" value="1"/>
</dbReference>
<dbReference type="GO" id="GO:0015074">
    <property type="term" value="P:DNA integration"/>
    <property type="evidence" value="ECO:0007669"/>
    <property type="project" value="InterPro"/>
</dbReference>
<organism evidence="3">
    <name type="scientific">uncultured Gemmatimonadaceae bacterium</name>
    <dbReference type="NCBI Taxonomy" id="246130"/>
    <lineage>
        <taxon>Bacteria</taxon>
        <taxon>Pseudomonadati</taxon>
        <taxon>Gemmatimonadota</taxon>
        <taxon>Gemmatimonadia</taxon>
        <taxon>Gemmatimonadales</taxon>
        <taxon>Gemmatimonadaceae</taxon>
        <taxon>environmental samples</taxon>
    </lineage>
</organism>
<feature type="region of interest" description="Disordered" evidence="1">
    <location>
        <begin position="90"/>
        <end position="109"/>
    </location>
</feature>
<dbReference type="NCBIfam" id="NF033516">
    <property type="entry name" value="transpos_IS3"/>
    <property type="match status" value="1"/>
</dbReference>
<dbReference type="PROSITE" id="PS50994">
    <property type="entry name" value="INTEGRASE"/>
    <property type="match status" value="1"/>
</dbReference>
<name>A0A6J4M575_9BACT</name>
<dbReference type="Gene3D" id="3.30.420.10">
    <property type="entry name" value="Ribonuclease H-like superfamily/Ribonuclease H"/>
    <property type="match status" value="1"/>
</dbReference>
<protein>
    <submittedName>
        <fullName evidence="3">Mobile element protein</fullName>
    </submittedName>
</protein>
<feature type="domain" description="Integrase catalytic" evidence="2">
    <location>
        <begin position="118"/>
        <end position="280"/>
    </location>
</feature>
<dbReference type="InterPro" id="IPR036397">
    <property type="entry name" value="RNaseH_sf"/>
</dbReference>
<reference evidence="3" key="1">
    <citation type="submission" date="2020-02" db="EMBL/GenBank/DDBJ databases">
        <authorList>
            <person name="Meier V. D."/>
        </authorList>
    </citation>
    <scope>NUCLEOTIDE SEQUENCE</scope>
    <source>
        <strain evidence="3">AVDCRST_MAG40</strain>
    </source>
</reference>
<dbReference type="Pfam" id="PF00665">
    <property type="entry name" value="rve"/>
    <property type="match status" value="1"/>
</dbReference>